<dbReference type="OrthoDB" id="37537at2759"/>
<evidence type="ECO:0000256" key="1">
    <source>
        <dbReference type="ARBA" id="ARBA00023002"/>
    </source>
</evidence>
<keyword evidence="1" id="KW-0560">Oxidoreductase</keyword>
<sequence>MPRLPTRKLGRYGPDVVAQGLGTMGLSAFYGSIQTDEERFKVLDRAYQLGQTNWDSADMYADSEELIGKWFKRTGKRDEIFLATKFANVTHKDGSSSVDSSPEYAKAACEKSLQRLGIQTIDLYYCHRVDGKTPIEKTVEAMAQLKRDGKIRYLGLSEVSANTIRRAEKVHHIDAVQVEYSPFAMEIEQNDVLKTCRQLGIAIVAYSPLGRGFLTGRYQSRADFEPSDARLNFPRFSEENFSKNLVLVKSIAEIASRKGVTPGQLTLSWLAAQGDDVISIPGTKKIKYLEENIEALRVQLSREEEREIRTAIEKVEIGGARYPASVSASLFRDTPEF</sequence>
<dbReference type="SUPFAM" id="SSF51430">
    <property type="entry name" value="NAD(P)-linked oxidoreductase"/>
    <property type="match status" value="1"/>
</dbReference>
<dbReference type="PRINTS" id="PR00069">
    <property type="entry name" value="ALDKETRDTASE"/>
</dbReference>
<dbReference type="PANTHER" id="PTHR43625:SF40">
    <property type="entry name" value="ALDO-KETO REDUCTASE YAKC [NADP(+)]"/>
    <property type="match status" value="1"/>
</dbReference>
<organism evidence="3 4">
    <name type="scientific">Monilinia vaccinii-corymbosi</name>
    <dbReference type="NCBI Taxonomy" id="61207"/>
    <lineage>
        <taxon>Eukaryota</taxon>
        <taxon>Fungi</taxon>
        <taxon>Dikarya</taxon>
        <taxon>Ascomycota</taxon>
        <taxon>Pezizomycotina</taxon>
        <taxon>Leotiomycetes</taxon>
        <taxon>Helotiales</taxon>
        <taxon>Sclerotiniaceae</taxon>
        <taxon>Monilinia</taxon>
    </lineage>
</organism>
<dbReference type="InterPro" id="IPR050791">
    <property type="entry name" value="Aldo-Keto_reductase"/>
</dbReference>
<dbReference type="AlphaFoldDB" id="A0A8A3P7M5"/>
<dbReference type="InterPro" id="IPR023210">
    <property type="entry name" value="NADP_OxRdtase_dom"/>
</dbReference>
<evidence type="ECO:0000313" key="4">
    <source>
        <dbReference type="Proteomes" id="UP000672032"/>
    </source>
</evidence>
<dbReference type="GO" id="GO:0005737">
    <property type="term" value="C:cytoplasm"/>
    <property type="evidence" value="ECO:0007669"/>
    <property type="project" value="TreeGrafter"/>
</dbReference>
<name>A0A8A3P7M5_9HELO</name>
<reference evidence="3" key="1">
    <citation type="submission" date="2020-10" db="EMBL/GenBank/DDBJ databases">
        <title>Genome Sequence of Monilinia vaccinii-corymbosi Sheds Light on Mummy Berry Disease Infection of Blueberry and Mating Type.</title>
        <authorList>
            <person name="Yow A.G."/>
            <person name="Zhang Y."/>
            <person name="Bansal K."/>
            <person name="Eacker S.M."/>
            <person name="Sullivan S."/>
            <person name="Liachko I."/>
            <person name="Cubeta M.A."/>
            <person name="Rollins J.A."/>
            <person name="Ashrafi H."/>
        </authorList>
    </citation>
    <scope>NUCLEOTIDE SEQUENCE</scope>
    <source>
        <strain evidence="3">RL-1</strain>
    </source>
</reference>
<gene>
    <name evidence="3" type="ORF">DSL72_001605</name>
</gene>
<dbReference type="GO" id="GO:0016491">
    <property type="term" value="F:oxidoreductase activity"/>
    <property type="evidence" value="ECO:0007669"/>
    <property type="project" value="UniProtKB-KW"/>
</dbReference>
<dbReference type="Proteomes" id="UP000672032">
    <property type="component" value="Chromosome 2"/>
</dbReference>
<dbReference type="PANTHER" id="PTHR43625">
    <property type="entry name" value="AFLATOXIN B1 ALDEHYDE REDUCTASE"/>
    <property type="match status" value="1"/>
</dbReference>
<evidence type="ECO:0000259" key="2">
    <source>
        <dbReference type="Pfam" id="PF00248"/>
    </source>
</evidence>
<evidence type="ECO:0000313" key="3">
    <source>
        <dbReference type="EMBL" id="QSZ32036.1"/>
    </source>
</evidence>
<dbReference type="EMBL" id="CP063406">
    <property type="protein sequence ID" value="QSZ32036.1"/>
    <property type="molecule type" value="Genomic_DNA"/>
</dbReference>
<feature type="domain" description="NADP-dependent oxidoreductase" evidence="2">
    <location>
        <begin position="20"/>
        <end position="311"/>
    </location>
</feature>
<dbReference type="InterPro" id="IPR020471">
    <property type="entry name" value="AKR"/>
</dbReference>
<dbReference type="Pfam" id="PF00248">
    <property type="entry name" value="Aldo_ket_red"/>
    <property type="match status" value="1"/>
</dbReference>
<dbReference type="InterPro" id="IPR036812">
    <property type="entry name" value="NAD(P)_OxRdtase_dom_sf"/>
</dbReference>
<dbReference type="Gene3D" id="3.20.20.100">
    <property type="entry name" value="NADP-dependent oxidoreductase domain"/>
    <property type="match status" value="1"/>
</dbReference>
<protein>
    <recommendedName>
        <fullName evidence="2">NADP-dependent oxidoreductase domain-containing protein</fullName>
    </recommendedName>
</protein>
<keyword evidence="4" id="KW-1185">Reference proteome</keyword>
<proteinExistence type="predicted"/>
<accession>A0A8A3P7M5</accession>